<sequence length="147" mass="16994">MRFLRPLDKINLSLLNRDRNLKKKLILWKFESDLKAVYEKFVDAVERLAGGTVEKLCIVACRTALELLLERPEQEQKLLSLLVNKLGHPSKTLATRVCGYLLQLTRKQPLMRSIVVKEVERLLYRKLVLNICIDIFSNASGNDVMEK</sequence>
<name>A0A183DBY3_9BILA</name>
<evidence type="ECO:0000313" key="2">
    <source>
        <dbReference type="Proteomes" id="UP000271098"/>
    </source>
</evidence>
<proteinExistence type="predicted"/>
<accession>A0A183DBY3</accession>
<evidence type="ECO:0000313" key="3">
    <source>
        <dbReference type="WBParaSite" id="GPUH_0000623201-mRNA-1"/>
    </source>
</evidence>
<reference evidence="3" key="1">
    <citation type="submission" date="2016-06" db="UniProtKB">
        <authorList>
            <consortium name="WormBaseParasite"/>
        </authorList>
    </citation>
    <scope>IDENTIFICATION</scope>
</reference>
<dbReference type="WBParaSite" id="GPUH_0000623201-mRNA-1">
    <property type="protein sequence ID" value="GPUH_0000623201-mRNA-1"/>
    <property type="gene ID" value="GPUH_0000623201"/>
</dbReference>
<dbReference type="Proteomes" id="UP000271098">
    <property type="component" value="Unassembled WGS sequence"/>
</dbReference>
<gene>
    <name evidence="1" type="ORF">GPUH_LOCUS6224</name>
</gene>
<dbReference type="AlphaFoldDB" id="A0A183DBY3"/>
<protein>
    <submittedName>
        <fullName evidence="3">Adaptin_N domain-containing protein</fullName>
    </submittedName>
</protein>
<dbReference type="OrthoDB" id="28947at2759"/>
<keyword evidence="2" id="KW-1185">Reference proteome</keyword>
<reference evidence="1 2" key="2">
    <citation type="submission" date="2018-11" db="EMBL/GenBank/DDBJ databases">
        <authorList>
            <consortium name="Pathogen Informatics"/>
        </authorList>
    </citation>
    <scope>NUCLEOTIDE SEQUENCE [LARGE SCALE GENOMIC DNA]</scope>
</reference>
<evidence type="ECO:0000313" key="1">
    <source>
        <dbReference type="EMBL" id="VDK53895.1"/>
    </source>
</evidence>
<dbReference type="InterPro" id="IPR040155">
    <property type="entry name" value="CEBPZ/Mak21-like"/>
</dbReference>
<organism evidence="3">
    <name type="scientific">Gongylonema pulchrum</name>
    <dbReference type="NCBI Taxonomy" id="637853"/>
    <lineage>
        <taxon>Eukaryota</taxon>
        <taxon>Metazoa</taxon>
        <taxon>Ecdysozoa</taxon>
        <taxon>Nematoda</taxon>
        <taxon>Chromadorea</taxon>
        <taxon>Rhabditida</taxon>
        <taxon>Spirurina</taxon>
        <taxon>Spiruromorpha</taxon>
        <taxon>Spiruroidea</taxon>
        <taxon>Gongylonematidae</taxon>
        <taxon>Gongylonema</taxon>
    </lineage>
</organism>
<dbReference type="EMBL" id="UYRT01014318">
    <property type="protein sequence ID" value="VDK53895.1"/>
    <property type="molecule type" value="Genomic_DNA"/>
</dbReference>
<dbReference type="PANTHER" id="PTHR12048:SF0">
    <property type="entry name" value="CCAAT_ENHANCER-BINDING PROTEIN ZETA"/>
    <property type="match status" value="1"/>
</dbReference>
<dbReference type="PANTHER" id="PTHR12048">
    <property type="entry name" value="CCAAT-BINDING FACTOR-RELATED"/>
    <property type="match status" value="1"/>
</dbReference>
<dbReference type="GO" id="GO:0005634">
    <property type="term" value="C:nucleus"/>
    <property type="evidence" value="ECO:0007669"/>
    <property type="project" value="TreeGrafter"/>
</dbReference>